<accession>A0A0C2WES1</accession>
<name>A0A0C2WES1_AMAMK</name>
<gene>
    <name evidence="1" type="ORF">M378DRAFT_173872</name>
</gene>
<dbReference type="HOGENOM" id="CLU_2542086_0_0_1"/>
<proteinExistence type="predicted"/>
<reference evidence="1 2" key="1">
    <citation type="submission" date="2014-04" db="EMBL/GenBank/DDBJ databases">
        <title>Evolutionary Origins and Diversification of the Mycorrhizal Mutualists.</title>
        <authorList>
            <consortium name="DOE Joint Genome Institute"/>
            <consortium name="Mycorrhizal Genomics Consortium"/>
            <person name="Kohler A."/>
            <person name="Kuo A."/>
            <person name="Nagy L.G."/>
            <person name="Floudas D."/>
            <person name="Copeland A."/>
            <person name="Barry K.W."/>
            <person name="Cichocki N."/>
            <person name="Veneault-Fourrey C."/>
            <person name="LaButti K."/>
            <person name="Lindquist E.A."/>
            <person name="Lipzen A."/>
            <person name="Lundell T."/>
            <person name="Morin E."/>
            <person name="Murat C."/>
            <person name="Riley R."/>
            <person name="Ohm R."/>
            <person name="Sun H."/>
            <person name="Tunlid A."/>
            <person name="Henrissat B."/>
            <person name="Grigoriev I.V."/>
            <person name="Hibbett D.S."/>
            <person name="Martin F."/>
        </authorList>
    </citation>
    <scope>NUCLEOTIDE SEQUENCE [LARGE SCALE GENOMIC DNA]</scope>
    <source>
        <strain evidence="1 2">Koide BX008</strain>
    </source>
</reference>
<evidence type="ECO:0000313" key="2">
    <source>
        <dbReference type="Proteomes" id="UP000054549"/>
    </source>
</evidence>
<dbReference type="Proteomes" id="UP000054549">
    <property type="component" value="Unassembled WGS sequence"/>
</dbReference>
<organism evidence="1 2">
    <name type="scientific">Amanita muscaria (strain Koide BX008)</name>
    <dbReference type="NCBI Taxonomy" id="946122"/>
    <lineage>
        <taxon>Eukaryota</taxon>
        <taxon>Fungi</taxon>
        <taxon>Dikarya</taxon>
        <taxon>Basidiomycota</taxon>
        <taxon>Agaricomycotina</taxon>
        <taxon>Agaricomycetes</taxon>
        <taxon>Agaricomycetidae</taxon>
        <taxon>Agaricales</taxon>
        <taxon>Pluteineae</taxon>
        <taxon>Amanitaceae</taxon>
        <taxon>Amanita</taxon>
    </lineage>
</organism>
<dbReference type="AlphaFoldDB" id="A0A0C2WES1"/>
<sequence length="83" mass="9794">MVTWSPMQWGLRYKVIANTILWGCTNRAENPRTASRLKRTLFVPEQGSNRCKSVILQADRRQSPIRYSDRRKGAFRALRYHID</sequence>
<dbReference type="InParanoid" id="A0A0C2WES1"/>
<keyword evidence="2" id="KW-1185">Reference proteome</keyword>
<evidence type="ECO:0000313" key="1">
    <source>
        <dbReference type="EMBL" id="KIL55061.1"/>
    </source>
</evidence>
<dbReference type="EMBL" id="KN818573">
    <property type="protein sequence ID" value="KIL55061.1"/>
    <property type="molecule type" value="Genomic_DNA"/>
</dbReference>
<protein>
    <submittedName>
        <fullName evidence="1">Uncharacterized protein</fullName>
    </submittedName>
</protein>